<dbReference type="SUPFAM" id="SSF81660">
    <property type="entry name" value="Metal cation-transporting ATPase, ATP-binding domain N"/>
    <property type="match status" value="1"/>
</dbReference>
<dbReference type="Gene3D" id="1.20.1110.10">
    <property type="entry name" value="Calcium-transporting ATPase, transmembrane domain"/>
    <property type="match status" value="1"/>
</dbReference>
<dbReference type="SUPFAM" id="SSF81665">
    <property type="entry name" value="Calcium ATPase, transmembrane domain M"/>
    <property type="match status" value="1"/>
</dbReference>
<dbReference type="PANTHER" id="PTHR43294:SF21">
    <property type="entry name" value="CATION TRANSPORTING ATPASE"/>
    <property type="match status" value="1"/>
</dbReference>
<evidence type="ECO:0000256" key="7">
    <source>
        <dbReference type="SAM" id="MobiDB-lite"/>
    </source>
</evidence>
<feature type="region of interest" description="Disordered" evidence="7">
    <location>
        <begin position="725"/>
        <end position="759"/>
    </location>
</feature>
<feature type="coiled-coil region" evidence="6">
    <location>
        <begin position="1342"/>
        <end position="1477"/>
    </location>
</feature>
<keyword evidence="3 8" id="KW-0812">Transmembrane</keyword>
<evidence type="ECO:0000256" key="2">
    <source>
        <dbReference type="ARBA" id="ARBA00022475"/>
    </source>
</evidence>
<proteinExistence type="predicted"/>
<dbReference type="Gene3D" id="3.40.50.1000">
    <property type="entry name" value="HAD superfamily/HAD-like"/>
    <property type="match status" value="2"/>
</dbReference>
<evidence type="ECO:0000313" key="10">
    <source>
        <dbReference type="EMBL" id="UYV83113.1"/>
    </source>
</evidence>
<dbReference type="Pfam" id="PF00122">
    <property type="entry name" value="E1-E2_ATPase"/>
    <property type="match status" value="1"/>
</dbReference>
<dbReference type="SUPFAM" id="SSF81653">
    <property type="entry name" value="Calcium ATPase, transduction domain A"/>
    <property type="match status" value="1"/>
</dbReference>
<feature type="transmembrane region" description="Helical" evidence="8">
    <location>
        <begin position="257"/>
        <end position="280"/>
    </location>
</feature>
<feature type="domain" description="Integrase catalytic" evidence="9">
    <location>
        <begin position="1102"/>
        <end position="1219"/>
    </location>
</feature>
<protein>
    <submittedName>
        <fullName evidence="10">PLEKHD1</fullName>
    </submittedName>
</protein>
<dbReference type="Gene3D" id="3.40.1110.10">
    <property type="entry name" value="Calcium-transporting ATPase, cytoplasmic domain N"/>
    <property type="match status" value="2"/>
</dbReference>
<dbReference type="InterPro" id="IPR041588">
    <property type="entry name" value="Integrase_H2C2"/>
</dbReference>
<dbReference type="Gene3D" id="2.30.29.30">
    <property type="entry name" value="Pleckstrin-homology domain (PH domain)/Phosphotyrosine-binding domain (PTB)"/>
    <property type="match status" value="1"/>
</dbReference>
<dbReference type="Gene3D" id="3.30.420.10">
    <property type="entry name" value="Ribonuclease H-like superfamily/Ribonuclease H"/>
    <property type="match status" value="2"/>
</dbReference>
<evidence type="ECO:0000256" key="4">
    <source>
        <dbReference type="ARBA" id="ARBA00022989"/>
    </source>
</evidence>
<keyword evidence="11" id="KW-1185">Reference proteome</keyword>
<keyword evidence="6" id="KW-0175">Coiled coil</keyword>
<dbReference type="InterPro" id="IPR023298">
    <property type="entry name" value="ATPase_P-typ_TM_dom_sf"/>
</dbReference>
<dbReference type="EMBL" id="CP092884">
    <property type="protein sequence ID" value="UYV83113.1"/>
    <property type="molecule type" value="Genomic_DNA"/>
</dbReference>
<dbReference type="Pfam" id="PF13246">
    <property type="entry name" value="Cation_ATPase"/>
    <property type="match status" value="1"/>
</dbReference>
<dbReference type="InterPro" id="IPR036397">
    <property type="entry name" value="RNaseH_sf"/>
</dbReference>
<dbReference type="InterPro" id="IPR018303">
    <property type="entry name" value="ATPase_P-typ_P_site"/>
</dbReference>
<evidence type="ECO:0000259" key="9">
    <source>
        <dbReference type="PROSITE" id="PS50994"/>
    </source>
</evidence>
<dbReference type="SUPFAM" id="SSF50729">
    <property type="entry name" value="PH domain-like"/>
    <property type="match status" value="1"/>
</dbReference>
<dbReference type="InterPro" id="IPR001757">
    <property type="entry name" value="P_typ_ATPase"/>
</dbReference>
<gene>
    <name evidence="10" type="ORF">LAZ67_22002250</name>
</gene>
<comment type="subcellular location">
    <subcellularLocation>
        <location evidence="1">Cell membrane</location>
        <topology evidence="1">Multi-pass membrane protein</topology>
    </subcellularLocation>
</comment>
<dbReference type="Gene3D" id="1.10.340.70">
    <property type="match status" value="1"/>
</dbReference>
<evidence type="ECO:0000256" key="1">
    <source>
        <dbReference type="ARBA" id="ARBA00004651"/>
    </source>
</evidence>
<feature type="transmembrane region" description="Helical" evidence="8">
    <location>
        <begin position="226"/>
        <end position="245"/>
    </location>
</feature>
<dbReference type="PANTHER" id="PTHR43294">
    <property type="entry name" value="SODIUM/POTASSIUM-TRANSPORTING ATPASE SUBUNIT ALPHA"/>
    <property type="match status" value="1"/>
</dbReference>
<dbReference type="Proteomes" id="UP001235939">
    <property type="component" value="Chromosome 22"/>
</dbReference>
<dbReference type="Pfam" id="PF17921">
    <property type="entry name" value="Integrase_H2C2"/>
    <property type="match status" value="1"/>
</dbReference>
<dbReference type="InterPro" id="IPR011993">
    <property type="entry name" value="PH-like_dom_sf"/>
</dbReference>
<keyword evidence="4 8" id="KW-1133">Transmembrane helix</keyword>
<feature type="transmembrane region" description="Helical" evidence="8">
    <location>
        <begin position="192"/>
        <end position="214"/>
    </location>
</feature>
<dbReference type="Gene3D" id="2.70.150.10">
    <property type="entry name" value="Calcium-transporting ATPase, cytoplasmic transduction domain A"/>
    <property type="match status" value="1"/>
</dbReference>
<evidence type="ECO:0000256" key="5">
    <source>
        <dbReference type="ARBA" id="ARBA00023136"/>
    </source>
</evidence>
<dbReference type="InterPro" id="IPR023299">
    <property type="entry name" value="ATPase_P-typ_cyto_dom_N"/>
</dbReference>
<evidence type="ECO:0000256" key="6">
    <source>
        <dbReference type="SAM" id="Coils"/>
    </source>
</evidence>
<evidence type="ECO:0000313" key="11">
    <source>
        <dbReference type="Proteomes" id="UP001235939"/>
    </source>
</evidence>
<name>A0ABY6LTE4_9ARAC</name>
<dbReference type="NCBIfam" id="TIGR01494">
    <property type="entry name" value="ATPase_P-type"/>
    <property type="match status" value="1"/>
</dbReference>
<evidence type="ECO:0000256" key="3">
    <source>
        <dbReference type="ARBA" id="ARBA00022692"/>
    </source>
</evidence>
<dbReference type="InterPro" id="IPR012337">
    <property type="entry name" value="RNaseH-like_sf"/>
</dbReference>
<organism evidence="10 11">
    <name type="scientific">Cordylochernes scorpioides</name>
    <dbReference type="NCBI Taxonomy" id="51811"/>
    <lineage>
        <taxon>Eukaryota</taxon>
        <taxon>Metazoa</taxon>
        <taxon>Ecdysozoa</taxon>
        <taxon>Arthropoda</taxon>
        <taxon>Chelicerata</taxon>
        <taxon>Arachnida</taxon>
        <taxon>Pseudoscorpiones</taxon>
        <taxon>Cheliferoidea</taxon>
        <taxon>Chernetidae</taxon>
        <taxon>Cordylochernes</taxon>
    </lineage>
</organism>
<accession>A0ABY6LTE4</accession>
<dbReference type="PRINTS" id="PR00121">
    <property type="entry name" value="NAKATPASE"/>
</dbReference>
<dbReference type="InterPro" id="IPR023214">
    <property type="entry name" value="HAD_sf"/>
</dbReference>
<evidence type="ECO:0000256" key="8">
    <source>
        <dbReference type="SAM" id="Phobius"/>
    </source>
</evidence>
<keyword evidence="2" id="KW-1003">Cell membrane</keyword>
<dbReference type="InterPro" id="IPR059000">
    <property type="entry name" value="ATPase_P-type_domA"/>
</dbReference>
<dbReference type="PROSITE" id="PS00154">
    <property type="entry name" value="ATPASE_E1_E2"/>
    <property type="match status" value="1"/>
</dbReference>
<dbReference type="InterPro" id="IPR008250">
    <property type="entry name" value="ATPase_P-typ_transduc_dom_A_sf"/>
</dbReference>
<dbReference type="SUPFAM" id="SSF53098">
    <property type="entry name" value="Ribonuclease H-like"/>
    <property type="match status" value="1"/>
</dbReference>
<reference evidence="10 11" key="1">
    <citation type="submission" date="2022-03" db="EMBL/GenBank/DDBJ databases">
        <title>A chromosomal length assembly of Cordylochernes scorpioides.</title>
        <authorList>
            <person name="Zeh D."/>
            <person name="Zeh J."/>
        </authorList>
    </citation>
    <scope>NUCLEOTIDE SEQUENCE [LARGE SCALE GENOMIC DNA]</scope>
    <source>
        <strain evidence="10">IN4F17</strain>
        <tissue evidence="10">Whole Body</tissue>
    </source>
</reference>
<dbReference type="InterPro" id="IPR050510">
    <property type="entry name" value="Cation_transp_ATPase_P-type"/>
</dbReference>
<dbReference type="InterPro" id="IPR001584">
    <property type="entry name" value="Integrase_cat-core"/>
</dbReference>
<dbReference type="PROSITE" id="PS50994">
    <property type="entry name" value="INTEGRASE"/>
    <property type="match status" value="1"/>
</dbReference>
<feature type="transmembrane region" description="Helical" evidence="8">
    <location>
        <begin position="63"/>
        <end position="84"/>
    </location>
</feature>
<sequence length="1685" mass="191097">MEGFSRLNWIEMTHILDLKALLLEDPHTRLDTLVTDRTLVAPPPGLGHVGPCLTFDWSLSLSAMMLALGIALLVITLCSAMVTYDRELQNVNTLTSLLDTSWPKVLVKREGITLRIPGEELVPGDLVVVGPWEPILADLRVLRTDNCYIDYSGITGCFGLHPLLPDAVQHSTDMASATNMLFMRSVLQRGTATGLVVATGYNTVYGAIARVATYLPEVNKSITKEIYQFFLVIGATVVFYTLVTLPLDLDISSIFELFSLIVITNIPEGLLPTLTVFLILSSQRLVEKRCFVRSLDTMDTLGTTSVMVFDKTGTITENRLKVCGVWLEGHIYQRHFKHQVLGPCQFSARLWPLLDLRICGMYWDPVDKAIETFSRKLARYLDLKPPNYVKIFEQPFTYLNKYSLTVNRDQETKELLICMKGAPEVLVHHCNKEMKHSKILKAGKKIAGGGDIVLGFTFLANSLKLQTLLLGLCQIRLPAIYDLDRLDLPPSHMAFVGLLSMADYVRPGVRSSIRLLRMAGLESVLDQNLSGKWIGRRGPIEFPARSPDLTPLDFFLWGTVKDGVYKRKPRNLDILWNEIQAVCREISLDVLIRCTESVVTRTQNCIDAAEATKIDSVLKAFDSHFCVRKNIIYERAKFNSRIQEDREPVDEFITSLYKLADSCEFEGLHEQLIRDRIVVGVRDKALSERMQLDSELTLEKGGENGSTAASRPAASFNKPKVNQVKFNSKKQSPKQQQQPSRKKKSQPKQDHDVQNAEVSTTGKDRLAVLKDKNVTYVQKLAILQIAAQISRRRLLKSKLSELYEEIGFLLEVSAVEDSSNLMMMKASAGGDGQQKFKAAEFSELQTVGEDLCHCRLSESLLSRRACELLNLARRIEVGATKINPIKEFPEVFEGLGQIGNPYEIKLKPGQNHMLCILLDGYRVPIPSMEKFKTRLDIPGKELLDADALSRQPLLTTEGDEMLTKIFEAQQEDTTLKAVVNYLEQGWPDKKKMSQTLLSYWHVKDELGVQNGLLMRICRLVIPASMKLEILDKLHAGHFGITKTRLRARETVWWPGISEEIAETVRKCSVCIQEAVSKHEPLIPTNFPTRPWQKIGMDLFNCKSIFARHGIPETAVSDNGTQFGAAREFANFARQYGFTHVTSSPRFPQSNGMAEAGVKIAKLILKKNQDPSLGLLEYDRHCGSTDMEELSEVGTLRRNRFHLRKGDTVQYPADPSTPTFSGEELVENEKTPVVDYPSNDSEDGQIRTRNGFLLYYSENEKKSFDKKGTFNIHPKGVIPLGGCSVKPIQDCSNPFLIKITSDEFKWDHVLLLADTPMERERWTLIRELESQGLQLSKEKQDCFEKLQEETTALRDEMERNEELQRLALELEREKLRLESLISQMKEDHERSRRDVDETAMTLKVLEEDKQQLTKTAEMLQTTLEELAMEKEKTLELLHLREEETQNLYLTAEELYANLNEIEEDTRLVHQEKSELEQRFLENQMKTQLLEEERQIFSEQANYLLSSLNELTAQKELTEAELREEVLARLNAERKIRNAEQALVSMEATIRELNSDIFDSAIDRLLPDMVVLRDFFRTVAQEAEITADKPLILKNSLVARKSFVHRAKSVRVERARQEKSKFTSTLVLTEVESTNGVKDNGVADPKSLKRSKSLVGSQQKLRSLKRSMSVNRATVRCIEPTLASLEE</sequence>
<feature type="coiled-coil region" evidence="6">
    <location>
        <begin position="1506"/>
        <end position="1554"/>
    </location>
</feature>
<keyword evidence="5 8" id="KW-0472">Membrane</keyword>